<reference evidence="3" key="1">
    <citation type="journal article" date="2014" name="Front. Microbiol.">
        <title>High frequency of phylogenetically diverse reductive dehalogenase-homologous genes in deep subseafloor sedimentary metagenomes.</title>
        <authorList>
            <person name="Kawai M."/>
            <person name="Futagami T."/>
            <person name="Toyoda A."/>
            <person name="Takaki Y."/>
            <person name="Nishi S."/>
            <person name="Hori S."/>
            <person name="Arai W."/>
            <person name="Tsubouchi T."/>
            <person name="Morono Y."/>
            <person name="Uchiyama I."/>
            <person name="Ito T."/>
            <person name="Fujiyama A."/>
            <person name="Inagaki F."/>
            <person name="Takami H."/>
        </authorList>
    </citation>
    <scope>NUCLEOTIDE SEQUENCE</scope>
    <source>
        <strain evidence="3">Expedition CK06-06</strain>
    </source>
</reference>
<name>X0T614_9ZZZZ</name>
<proteinExistence type="inferred from homology"/>
<sequence>FLFEPNDTFTRLQLINMVEPFLRDVRSRRGIYDFLVICDSTNNTPERIDRNELWADIYIKPTKAAEFIVLNFIATKSGASFTELVAAGSTPTAGI</sequence>
<dbReference type="Pfam" id="PF17482">
    <property type="entry name" value="Phage_sheath_1C"/>
    <property type="match status" value="1"/>
</dbReference>
<feature type="non-terminal residue" evidence="3">
    <location>
        <position position="1"/>
    </location>
</feature>
<feature type="domain" description="Tail sheath protein C-terminal" evidence="2">
    <location>
        <begin position="3"/>
        <end position="73"/>
    </location>
</feature>
<protein>
    <recommendedName>
        <fullName evidence="2">Tail sheath protein C-terminal domain-containing protein</fullName>
    </recommendedName>
</protein>
<comment type="similarity">
    <text evidence="1">Belongs to the myoviridae tail sheath protein family.</text>
</comment>
<dbReference type="InterPro" id="IPR020287">
    <property type="entry name" value="Tail_sheath_C"/>
</dbReference>
<evidence type="ECO:0000259" key="2">
    <source>
        <dbReference type="Pfam" id="PF17482"/>
    </source>
</evidence>
<dbReference type="EMBL" id="BARS01002207">
    <property type="protein sequence ID" value="GAF82791.1"/>
    <property type="molecule type" value="Genomic_DNA"/>
</dbReference>
<organism evidence="3">
    <name type="scientific">marine sediment metagenome</name>
    <dbReference type="NCBI Taxonomy" id="412755"/>
    <lineage>
        <taxon>unclassified sequences</taxon>
        <taxon>metagenomes</taxon>
        <taxon>ecological metagenomes</taxon>
    </lineage>
</organism>
<comment type="caution">
    <text evidence="3">The sequence shown here is derived from an EMBL/GenBank/DDBJ whole genome shotgun (WGS) entry which is preliminary data.</text>
</comment>
<accession>X0T614</accession>
<evidence type="ECO:0000313" key="3">
    <source>
        <dbReference type="EMBL" id="GAF82791.1"/>
    </source>
</evidence>
<gene>
    <name evidence="3" type="ORF">S01H1_04152</name>
</gene>
<dbReference type="AlphaFoldDB" id="X0T614"/>
<evidence type="ECO:0000256" key="1">
    <source>
        <dbReference type="ARBA" id="ARBA00008005"/>
    </source>
</evidence>